<reference evidence="9" key="1">
    <citation type="submission" date="2017-04" db="EMBL/GenBank/DDBJ databases">
        <title>Population genomics of picophytoplankton unveils novel chromosome hypervariability.</title>
        <authorList>
            <consortium name="DOE Joint Genome Institute"/>
            <person name="Blanc-Mathieu R."/>
            <person name="Krasovec M."/>
            <person name="Hebrard M."/>
            <person name="Yau S."/>
            <person name="Desgranges E."/>
            <person name="Martin J."/>
            <person name="Schackwitz W."/>
            <person name="Kuo A."/>
            <person name="Salin G."/>
            <person name="Donnadieu C."/>
            <person name="Desdevises Y."/>
            <person name="Sanchez-Ferandin S."/>
            <person name="Moreau H."/>
            <person name="Rivals E."/>
            <person name="Grigoriev I.V."/>
            <person name="Grimsley N."/>
            <person name="Eyre-Walker A."/>
            <person name="Piganeau G."/>
        </authorList>
    </citation>
    <scope>NUCLEOTIDE SEQUENCE [LARGE SCALE GENOMIC DNA]</scope>
    <source>
        <strain evidence="9">RCC 1115</strain>
    </source>
</reference>
<dbReference type="GO" id="GO:0071028">
    <property type="term" value="P:nuclear mRNA surveillance"/>
    <property type="evidence" value="ECO:0007669"/>
    <property type="project" value="TreeGrafter"/>
</dbReference>
<dbReference type="GO" id="GO:0035925">
    <property type="term" value="F:mRNA 3'-UTR AU-rich region binding"/>
    <property type="evidence" value="ECO:0007669"/>
    <property type="project" value="TreeGrafter"/>
</dbReference>
<dbReference type="InterPro" id="IPR020568">
    <property type="entry name" value="Ribosomal_Su5_D2-typ_SF"/>
</dbReference>
<dbReference type="InterPro" id="IPR001247">
    <property type="entry name" value="ExoRNase_PH_dom1"/>
</dbReference>
<dbReference type="Pfam" id="PF03725">
    <property type="entry name" value="RNase_PH_C"/>
    <property type="match status" value="1"/>
</dbReference>
<feature type="domain" description="Exoribonuclease phosphorolytic" evidence="8">
    <location>
        <begin position="218"/>
        <end position="275"/>
    </location>
</feature>
<dbReference type="GO" id="GO:0071038">
    <property type="term" value="P:TRAMP-dependent tRNA surveillance pathway"/>
    <property type="evidence" value="ECO:0007669"/>
    <property type="project" value="TreeGrafter"/>
</dbReference>
<dbReference type="EMBL" id="KZ155783">
    <property type="protein sequence ID" value="OUS46455.1"/>
    <property type="molecule type" value="Genomic_DNA"/>
</dbReference>
<evidence type="ECO:0000259" key="7">
    <source>
        <dbReference type="Pfam" id="PF01138"/>
    </source>
</evidence>
<dbReference type="Gene3D" id="3.30.230.70">
    <property type="entry name" value="GHMP Kinase, N-terminal domain"/>
    <property type="match status" value="1"/>
</dbReference>
<dbReference type="GO" id="GO:0016075">
    <property type="term" value="P:rRNA catabolic process"/>
    <property type="evidence" value="ECO:0007669"/>
    <property type="project" value="TreeGrafter"/>
</dbReference>
<keyword evidence="5" id="KW-0271">Exosome</keyword>
<dbReference type="GO" id="GO:0000177">
    <property type="term" value="C:cytoplasmic exosome (RNase complex)"/>
    <property type="evidence" value="ECO:0007669"/>
    <property type="project" value="TreeGrafter"/>
</dbReference>
<dbReference type="GO" id="GO:0000176">
    <property type="term" value="C:nuclear exosome (RNase complex)"/>
    <property type="evidence" value="ECO:0007669"/>
    <property type="project" value="TreeGrafter"/>
</dbReference>
<dbReference type="GO" id="GO:0005730">
    <property type="term" value="C:nucleolus"/>
    <property type="evidence" value="ECO:0007669"/>
    <property type="project" value="UniProtKB-SubCell"/>
</dbReference>
<name>A0A1Y5IHL1_OSTTA</name>
<dbReference type="Proteomes" id="UP000195557">
    <property type="component" value="Unassembled WGS sequence"/>
</dbReference>
<dbReference type="SUPFAM" id="SSF55666">
    <property type="entry name" value="Ribonuclease PH domain 2-like"/>
    <property type="match status" value="1"/>
</dbReference>
<dbReference type="SUPFAM" id="SSF54211">
    <property type="entry name" value="Ribosomal protein S5 domain 2-like"/>
    <property type="match status" value="1"/>
</dbReference>
<comment type="similarity">
    <text evidence="3">Belongs to the RNase PH family.</text>
</comment>
<dbReference type="GO" id="GO:0034473">
    <property type="term" value="P:U1 snRNA 3'-end processing"/>
    <property type="evidence" value="ECO:0007669"/>
    <property type="project" value="TreeGrafter"/>
</dbReference>
<evidence type="ECO:0000256" key="5">
    <source>
        <dbReference type="ARBA" id="ARBA00022835"/>
    </source>
</evidence>
<dbReference type="GO" id="GO:0000467">
    <property type="term" value="P:exonucleolytic trimming to generate mature 3'-end of 5.8S rRNA from tricistronic rRNA transcript (SSU-rRNA, 5.8S rRNA, LSU-rRNA)"/>
    <property type="evidence" value="ECO:0007669"/>
    <property type="project" value="TreeGrafter"/>
</dbReference>
<dbReference type="InterPro" id="IPR027408">
    <property type="entry name" value="PNPase/RNase_PH_dom_sf"/>
</dbReference>
<dbReference type="PANTHER" id="PTHR11097">
    <property type="entry name" value="EXOSOME COMPLEX EXONUCLEASE RIBOSOMAL RNA PROCESSING PROTEIN"/>
    <property type="match status" value="1"/>
</dbReference>
<organism evidence="9">
    <name type="scientific">Ostreococcus tauri</name>
    <name type="common">Marine green alga</name>
    <dbReference type="NCBI Taxonomy" id="70448"/>
    <lineage>
        <taxon>Eukaryota</taxon>
        <taxon>Viridiplantae</taxon>
        <taxon>Chlorophyta</taxon>
        <taxon>Mamiellophyceae</taxon>
        <taxon>Mamiellales</taxon>
        <taxon>Bathycoccaceae</taxon>
        <taxon>Ostreococcus</taxon>
    </lineage>
</organism>
<comment type="subcellular location">
    <subcellularLocation>
        <location evidence="1">Cytoplasm</location>
    </subcellularLocation>
    <subcellularLocation>
        <location evidence="2">Nucleus</location>
        <location evidence="2">Nucleolus</location>
    </subcellularLocation>
</comment>
<dbReference type="InterPro" id="IPR015847">
    <property type="entry name" value="ExoRNase_PH_dom2"/>
</dbReference>
<accession>A0A1Y5IHL1</accession>
<dbReference type="eggNOG" id="KOG1612">
    <property type="taxonomic scope" value="Eukaryota"/>
</dbReference>
<dbReference type="AlphaFoldDB" id="A0A1Y5IHL1"/>
<dbReference type="InterPro" id="IPR050590">
    <property type="entry name" value="Exosome_comp_Rrp42_subfam"/>
</dbReference>
<protein>
    <recommendedName>
        <fullName evidence="6">Ribosomal RNA-processing protein 42</fullName>
    </recommendedName>
</protein>
<sequence>MGGDRAYARDGVADDCREDGRGRATRRALRMAIGVVPNANGSCAVTLGETSCVAAVRCDVTAIEAWEASDAGAIVLRVDASSIATTRAGRAAAVGETLRRRLESVVAGRERGVSDASGRASGSGVDAWDGGGIDLRSLCVRPGRARWTLAVDAVCACDRGSMLDALSVAVRGALADTKIPKVSLVGVGSDGEGGELEIDDDPDACTRVDVSRCGVVATTTKIGKHGVVDATDEEEACAEASMSVGVDRDGMVCGEFTTGGETLDRGTADAMRKLSCRVGVELIEAMDAFLATAVAANKIDEDEDGRVMVVRVRK</sequence>
<evidence type="ECO:0000313" key="9">
    <source>
        <dbReference type="EMBL" id="OUS46455.1"/>
    </source>
</evidence>
<dbReference type="PANTHER" id="PTHR11097:SF8">
    <property type="entry name" value="EXOSOME COMPLEX COMPONENT RRP42"/>
    <property type="match status" value="1"/>
</dbReference>
<evidence type="ECO:0000259" key="8">
    <source>
        <dbReference type="Pfam" id="PF03725"/>
    </source>
</evidence>
<evidence type="ECO:0000256" key="4">
    <source>
        <dbReference type="ARBA" id="ARBA00022490"/>
    </source>
</evidence>
<keyword evidence="4" id="KW-0963">Cytoplasm</keyword>
<dbReference type="GO" id="GO:0071035">
    <property type="term" value="P:nuclear polyadenylation-dependent rRNA catabolic process"/>
    <property type="evidence" value="ECO:0007669"/>
    <property type="project" value="TreeGrafter"/>
</dbReference>
<evidence type="ECO:0000256" key="3">
    <source>
        <dbReference type="ARBA" id="ARBA00006678"/>
    </source>
</evidence>
<dbReference type="GO" id="GO:0034475">
    <property type="term" value="P:U4 snRNA 3'-end processing"/>
    <property type="evidence" value="ECO:0007669"/>
    <property type="project" value="TreeGrafter"/>
</dbReference>
<proteinExistence type="inferred from homology"/>
<evidence type="ECO:0000256" key="6">
    <source>
        <dbReference type="ARBA" id="ARBA00042523"/>
    </source>
</evidence>
<evidence type="ECO:0000256" key="2">
    <source>
        <dbReference type="ARBA" id="ARBA00004604"/>
    </source>
</evidence>
<evidence type="ECO:0000256" key="1">
    <source>
        <dbReference type="ARBA" id="ARBA00004496"/>
    </source>
</evidence>
<feature type="domain" description="Exoribonuclease phosphorolytic" evidence="7">
    <location>
        <begin position="27"/>
        <end position="180"/>
    </location>
</feature>
<gene>
    <name evidence="9" type="ORF">BE221DRAFT_205456</name>
</gene>
<dbReference type="InterPro" id="IPR036345">
    <property type="entry name" value="ExoRNase_PH_dom2_sf"/>
</dbReference>
<dbReference type="Pfam" id="PF01138">
    <property type="entry name" value="RNase_PH"/>
    <property type="match status" value="1"/>
</dbReference>
<dbReference type="GO" id="GO:0034476">
    <property type="term" value="P:U5 snRNA 3'-end processing"/>
    <property type="evidence" value="ECO:0007669"/>
    <property type="project" value="TreeGrafter"/>
</dbReference>